<comment type="catalytic activity">
    <reaction evidence="6 8">
        <text>adenine + H2O + H(+) = hypoxanthine + NH4(+)</text>
        <dbReference type="Rhea" id="RHEA:23688"/>
        <dbReference type="ChEBI" id="CHEBI:15377"/>
        <dbReference type="ChEBI" id="CHEBI:15378"/>
        <dbReference type="ChEBI" id="CHEBI:16708"/>
        <dbReference type="ChEBI" id="CHEBI:17368"/>
        <dbReference type="ChEBI" id="CHEBI:28938"/>
        <dbReference type="EC" id="3.5.4.2"/>
    </reaction>
</comment>
<comment type="caution">
    <text evidence="11">The sequence shown here is derived from an EMBL/GenBank/DDBJ whole genome shotgun (WGS) entry which is preliminary data.</text>
</comment>
<reference evidence="11" key="1">
    <citation type="submission" date="2021-03" db="EMBL/GenBank/DDBJ databases">
        <title>Isolation of Bacillus subtilis from fermented food sample.</title>
        <authorList>
            <person name="Lakshmanan V."/>
            <person name="Athira K."/>
            <person name="Rajagopal K."/>
        </authorList>
    </citation>
    <scope>NUCLEOTIDE SEQUENCE</scope>
    <source>
        <strain evidence="11">S1</strain>
    </source>
</reference>
<dbReference type="InterPro" id="IPR006679">
    <property type="entry name" value="Adenine_deam"/>
</dbReference>
<evidence type="ECO:0000256" key="6">
    <source>
        <dbReference type="ARBA" id="ARBA00047720"/>
    </source>
</evidence>
<dbReference type="SUPFAM" id="SSF51556">
    <property type="entry name" value="Metallo-dependent hydrolases"/>
    <property type="match status" value="1"/>
</dbReference>
<evidence type="ECO:0000259" key="9">
    <source>
        <dbReference type="Pfam" id="PF01979"/>
    </source>
</evidence>
<dbReference type="FunFam" id="3.20.20.140:FF:000016">
    <property type="entry name" value="Adenine deaminase"/>
    <property type="match status" value="1"/>
</dbReference>
<dbReference type="GO" id="GO:0000034">
    <property type="term" value="F:adenine deaminase activity"/>
    <property type="evidence" value="ECO:0007669"/>
    <property type="project" value="UniProtKB-UniRule"/>
</dbReference>
<accession>A0A8I1WJL4</accession>
<comment type="cofactor">
    <cofactor evidence="1 8">
        <name>Mn(2+)</name>
        <dbReference type="ChEBI" id="CHEBI:29035"/>
    </cofactor>
</comment>
<evidence type="ECO:0000313" key="12">
    <source>
        <dbReference type="Proteomes" id="UP000665181"/>
    </source>
</evidence>
<dbReference type="EMBL" id="JAGFPW010000039">
    <property type="protein sequence ID" value="MBO3796983.1"/>
    <property type="molecule type" value="Genomic_DNA"/>
</dbReference>
<evidence type="ECO:0000256" key="8">
    <source>
        <dbReference type="HAMAP-Rule" id="MF_01518"/>
    </source>
</evidence>
<dbReference type="InterPro" id="IPR006680">
    <property type="entry name" value="Amidohydro-rel"/>
</dbReference>
<dbReference type="EC" id="3.5.4.2" evidence="3 8"/>
<evidence type="ECO:0000256" key="5">
    <source>
        <dbReference type="ARBA" id="ARBA00023211"/>
    </source>
</evidence>
<evidence type="ECO:0000256" key="7">
    <source>
        <dbReference type="ARBA" id="ARBA00069718"/>
    </source>
</evidence>
<sequence>MNKEALVNRLNASAKRQKADIVIKNGKIMDVYNQEWIYEDIAITDGVIVGLGEYEGENTIDAEGQMIVPGFIDGHVHIESSMVTPIEFAKAVLPHGVTTVVTDPHEIANVSGEKGIVFMLEQARHTPLNIHFMLPSSVPAASFERSGAILKAADLKPFYEEEEEVLGLAEVMDYVSVQKAEEDMVQKLLDARVAGKRIDGHLAGLSTDLINIYRTAFVLNDHEVTSKEEALDRIRRGMYVMMREGSVAKNTLNVLPAVNEKNARRFFFCTDDKHVDDLLSEGSVNHQVKMAIQAGLDPFLAYQLGSLNAAECYGLDTKGAIAPGFDADLLFVSDLENVTVTMTMVKGQTVAEDSKAVYQDHASTVAPDQALLDSVKLAAPLNKQDFHMPIDSEQQINVIQIIPNQLETRLVQVPAPDAREFEPDTEFDLLKIAVVERHKGLKETGLGVVKGFGFKSGAIATTISHDSHNIIAVGTNDEDIAAAVNKLQEIGGGLTIIKNGEELHSVPLPIAGLLSDQSAEQVNQSLLTLHDKLPLIGFTGGFNPFLTLSFLALPVIPDIKMTTTGLFDVKSFQHISLQ</sequence>
<dbReference type="NCBIfam" id="TIGR01178">
    <property type="entry name" value="ade"/>
    <property type="match status" value="1"/>
</dbReference>
<evidence type="ECO:0000313" key="11">
    <source>
        <dbReference type="EMBL" id="MBO3796983.1"/>
    </source>
</evidence>
<dbReference type="Gene3D" id="3.20.20.140">
    <property type="entry name" value="Metal-dependent hydrolases"/>
    <property type="match status" value="1"/>
</dbReference>
<evidence type="ECO:0000256" key="4">
    <source>
        <dbReference type="ARBA" id="ARBA00022801"/>
    </source>
</evidence>
<evidence type="ECO:0000259" key="10">
    <source>
        <dbReference type="Pfam" id="PF13382"/>
    </source>
</evidence>
<feature type="domain" description="Amidohydrolase-related" evidence="9">
    <location>
        <begin position="66"/>
        <end position="350"/>
    </location>
</feature>
<protein>
    <recommendedName>
        <fullName evidence="7 8">Adenine deaminase</fullName>
        <shortName evidence="8">Adenase</shortName>
        <shortName evidence="8">Adenine aminase</shortName>
        <ecNumber evidence="3 8">3.5.4.2</ecNumber>
    </recommendedName>
</protein>
<organism evidence="11 12">
    <name type="scientific">Bacillus subtilis</name>
    <dbReference type="NCBI Taxonomy" id="1423"/>
    <lineage>
        <taxon>Bacteria</taxon>
        <taxon>Bacillati</taxon>
        <taxon>Bacillota</taxon>
        <taxon>Bacilli</taxon>
        <taxon>Bacillales</taxon>
        <taxon>Bacillaceae</taxon>
        <taxon>Bacillus</taxon>
    </lineage>
</organism>
<dbReference type="CDD" id="cd01295">
    <property type="entry name" value="AdeC"/>
    <property type="match status" value="1"/>
</dbReference>
<dbReference type="InterPro" id="IPR032466">
    <property type="entry name" value="Metal_Hydrolase"/>
</dbReference>
<dbReference type="SUPFAM" id="SSF51338">
    <property type="entry name" value="Composite domain of metallo-dependent hydrolases"/>
    <property type="match status" value="1"/>
</dbReference>
<keyword evidence="4 8" id="KW-0378">Hydrolase</keyword>
<keyword evidence="5 8" id="KW-0464">Manganese</keyword>
<dbReference type="InterPro" id="IPR011059">
    <property type="entry name" value="Metal-dep_hydrolase_composite"/>
</dbReference>
<dbReference type="Pfam" id="PF13382">
    <property type="entry name" value="Adenine_deam_C"/>
    <property type="match status" value="1"/>
</dbReference>
<comment type="similarity">
    <text evidence="2 8">Belongs to the metallo-dependent hydrolases superfamily. Adenine deaminase family.</text>
</comment>
<name>A0A8I1WJL4_BACIU</name>
<evidence type="ECO:0000256" key="1">
    <source>
        <dbReference type="ARBA" id="ARBA00001936"/>
    </source>
</evidence>
<evidence type="ECO:0000256" key="3">
    <source>
        <dbReference type="ARBA" id="ARBA00012782"/>
    </source>
</evidence>
<gene>
    <name evidence="8 11" type="primary">ade</name>
    <name evidence="11" type="ORF">J5227_22355</name>
</gene>
<dbReference type="PANTHER" id="PTHR11113">
    <property type="entry name" value="N-ACETYLGLUCOSAMINE-6-PHOSPHATE DEACETYLASE"/>
    <property type="match status" value="1"/>
</dbReference>
<dbReference type="HAMAP" id="MF_01518">
    <property type="entry name" value="Adenine_deamin"/>
    <property type="match status" value="1"/>
</dbReference>
<dbReference type="AlphaFoldDB" id="A0A8I1WJL4"/>
<dbReference type="Pfam" id="PF01979">
    <property type="entry name" value="Amidohydro_1"/>
    <property type="match status" value="1"/>
</dbReference>
<dbReference type="Gene3D" id="2.30.40.10">
    <property type="entry name" value="Urease, subunit C, domain 1"/>
    <property type="match status" value="1"/>
</dbReference>
<dbReference type="InterPro" id="IPR026912">
    <property type="entry name" value="Adenine_deam_C"/>
</dbReference>
<proteinExistence type="inferred from homology"/>
<dbReference type="GO" id="GO:0006146">
    <property type="term" value="P:adenine catabolic process"/>
    <property type="evidence" value="ECO:0007669"/>
    <property type="project" value="InterPro"/>
</dbReference>
<dbReference type="RefSeq" id="WP_144530942.1">
    <property type="nucleotide sequence ID" value="NZ_JAGFPW010000039.1"/>
</dbReference>
<dbReference type="FunFam" id="2.30.40.10:FF:000059">
    <property type="entry name" value="Adenine deaminase"/>
    <property type="match status" value="1"/>
</dbReference>
<dbReference type="PANTHER" id="PTHR11113:SF2">
    <property type="entry name" value="ADENINE DEAMINASE"/>
    <property type="match status" value="1"/>
</dbReference>
<feature type="domain" description="Adenine deaminase C-terminal" evidence="10">
    <location>
        <begin position="409"/>
        <end position="573"/>
    </location>
</feature>
<evidence type="ECO:0000256" key="2">
    <source>
        <dbReference type="ARBA" id="ARBA00006773"/>
    </source>
</evidence>
<dbReference type="Proteomes" id="UP000665181">
    <property type="component" value="Unassembled WGS sequence"/>
</dbReference>